<keyword evidence="3" id="KW-0808">Transferase</keyword>
<protein>
    <recommendedName>
        <fullName evidence="8">Nucleotide-diphospho-sugar transferase domain-containing protein</fullName>
    </recommendedName>
</protein>
<feature type="region of interest" description="Disordered" evidence="4">
    <location>
        <begin position="390"/>
        <end position="474"/>
    </location>
</feature>
<keyword evidence="5" id="KW-0812">Transmembrane</keyword>
<dbReference type="PANTHER" id="PTHR31306">
    <property type="entry name" value="ALPHA-1,6-MANNOSYLTRANSFERASE MNN11-RELATED"/>
    <property type="match status" value="1"/>
</dbReference>
<evidence type="ECO:0000256" key="4">
    <source>
        <dbReference type="SAM" id="MobiDB-lite"/>
    </source>
</evidence>
<dbReference type="VEuPathDB" id="FungiDB:PV09_06971"/>
<sequence>MLSAFHSPRGQLYVALSSVLILAIFAWTWFLSSYRVDVHETLSHVSNIPAAGIFSQPKEITYRDALQALYRPMRIPIKAEQFIDSVDGTIYPINNSAPSWSSPLGKEICIVDIDTRALDEENHLFNEWFNWQQLDGVSNGMLNHYIYASIHGYDYRFINPTTWPNGARDNVWTKVPALREILKDYRIVLMIDADAIFRHLHLPFEWLLNRWNFTAETSIAMPWDVEFNVNDEGWKWPMGYTSNNKGDLNPNAGVVIAQNLPRTFEILDSWISCPDNPDFEDCARFHHGWPAEQGAFGEFVRYKYNLSTDFNGFSCDDANGFPSQRTECQGRFIRHFTTGKDQLKSGVGDAMLQTFMARTQHEMVTNQGIIVRKNSSEIIEEKYWHYIEPDKEDKDKDDGKEEDEYKKIKDESQIEKEEDLENEKGQLEDEVTDESRHSKGAEDVGKHQNELKEDKVSQDEASDDMDETTTVGSSKAVSFKTGLFKIVPPKIVL</sequence>
<reference evidence="6 7" key="1">
    <citation type="submission" date="2015-01" db="EMBL/GenBank/DDBJ databases">
        <title>The Genome Sequence of Ochroconis gallopava CBS43764.</title>
        <authorList>
            <consortium name="The Broad Institute Genomics Platform"/>
            <person name="Cuomo C."/>
            <person name="de Hoog S."/>
            <person name="Gorbushina A."/>
            <person name="Stielow B."/>
            <person name="Teixiera M."/>
            <person name="Abouelleil A."/>
            <person name="Chapman S.B."/>
            <person name="Priest M."/>
            <person name="Young S.K."/>
            <person name="Wortman J."/>
            <person name="Nusbaum C."/>
            <person name="Birren B."/>
        </authorList>
    </citation>
    <scope>NUCLEOTIDE SEQUENCE [LARGE SCALE GENOMIC DNA]</scope>
    <source>
        <strain evidence="6 7">CBS 43764</strain>
    </source>
</reference>
<dbReference type="AlphaFoldDB" id="A0A0D1XH17"/>
<dbReference type="GO" id="GO:0006487">
    <property type="term" value="P:protein N-linked glycosylation"/>
    <property type="evidence" value="ECO:0007669"/>
    <property type="project" value="TreeGrafter"/>
</dbReference>
<evidence type="ECO:0000256" key="1">
    <source>
        <dbReference type="ARBA" id="ARBA00005664"/>
    </source>
</evidence>
<dbReference type="GO" id="GO:0000139">
    <property type="term" value="C:Golgi membrane"/>
    <property type="evidence" value="ECO:0007669"/>
    <property type="project" value="TreeGrafter"/>
</dbReference>
<dbReference type="InParanoid" id="A0A0D1XH17"/>
<evidence type="ECO:0008006" key="8">
    <source>
        <dbReference type="Google" id="ProtNLM"/>
    </source>
</evidence>
<proteinExistence type="inferred from homology"/>
<feature type="transmembrane region" description="Helical" evidence="5">
    <location>
        <begin position="12"/>
        <end position="30"/>
    </location>
</feature>
<dbReference type="Pfam" id="PF05637">
    <property type="entry name" value="Glyco_transf_34"/>
    <property type="match status" value="1"/>
</dbReference>
<dbReference type="InterPro" id="IPR008630">
    <property type="entry name" value="Glyco_trans_34"/>
</dbReference>
<feature type="compositionally biased region" description="Basic and acidic residues" evidence="4">
    <location>
        <begin position="390"/>
        <end position="415"/>
    </location>
</feature>
<keyword evidence="2" id="KW-0328">Glycosyltransferase</keyword>
<organism evidence="6 7">
    <name type="scientific">Verruconis gallopava</name>
    <dbReference type="NCBI Taxonomy" id="253628"/>
    <lineage>
        <taxon>Eukaryota</taxon>
        <taxon>Fungi</taxon>
        <taxon>Dikarya</taxon>
        <taxon>Ascomycota</taxon>
        <taxon>Pezizomycotina</taxon>
        <taxon>Dothideomycetes</taxon>
        <taxon>Pleosporomycetidae</taxon>
        <taxon>Venturiales</taxon>
        <taxon>Sympoventuriaceae</taxon>
        <taxon>Verruconis</taxon>
    </lineage>
</organism>
<name>A0A0D1XH17_9PEZI</name>
<accession>A0A0D1XH17</accession>
<dbReference type="GO" id="GO:0016757">
    <property type="term" value="F:glycosyltransferase activity"/>
    <property type="evidence" value="ECO:0007669"/>
    <property type="project" value="UniProtKB-KW"/>
</dbReference>
<evidence type="ECO:0000256" key="5">
    <source>
        <dbReference type="SAM" id="Phobius"/>
    </source>
</evidence>
<dbReference type="OrthoDB" id="3763672at2759"/>
<dbReference type="Gene3D" id="3.90.550.10">
    <property type="entry name" value="Spore Coat Polysaccharide Biosynthesis Protein SpsA, Chain A"/>
    <property type="match status" value="1"/>
</dbReference>
<evidence type="ECO:0000256" key="3">
    <source>
        <dbReference type="ARBA" id="ARBA00022679"/>
    </source>
</evidence>
<keyword evidence="5" id="KW-0472">Membrane</keyword>
<keyword evidence="5" id="KW-1133">Transmembrane helix</keyword>
<dbReference type="Proteomes" id="UP000053259">
    <property type="component" value="Unassembled WGS sequence"/>
</dbReference>
<dbReference type="HOGENOM" id="CLU_039661_0_0_1"/>
<keyword evidence="7" id="KW-1185">Reference proteome</keyword>
<evidence type="ECO:0000313" key="6">
    <source>
        <dbReference type="EMBL" id="KIW01491.1"/>
    </source>
</evidence>
<dbReference type="GeneID" id="27314944"/>
<dbReference type="EMBL" id="KN847554">
    <property type="protein sequence ID" value="KIW01491.1"/>
    <property type="molecule type" value="Genomic_DNA"/>
</dbReference>
<evidence type="ECO:0000256" key="2">
    <source>
        <dbReference type="ARBA" id="ARBA00022676"/>
    </source>
</evidence>
<dbReference type="InterPro" id="IPR029044">
    <property type="entry name" value="Nucleotide-diphossugar_trans"/>
</dbReference>
<dbReference type="RefSeq" id="XP_016211360.1">
    <property type="nucleotide sequence ID" value="XM_016360683.1"/>
</dbReference>
<feature type="compositionally biased region" description="Basic and acidic residues" evidence="4">
    <location>
        <begin position="422"/>
        <end position="458"/>
    </location>
</feature>
<evidence type="ECO:0000313" key="7">
    <source>
        <dbReference type="Proteomes" id="UP000053259"/>
    </source>
</evidence>
<dbReference type="PANTHER" id="PTHR31306:SF3">
    <property type="entry name" value="NUCLEOTIDE-DIPHOSPHO-SUGAR TRANSFERASE DOMAIN-CONTAINING PROTEIN"/>
    <property type="match status" value="1"/>
</dbReference>
<gene>
    <name evidence="6" type="ORF">PV09_06971</name>
</gene>
<comment type="similarity">
    <text evidence="1">Belongs to the glycosyltransferase 34 family.</text>
</comment>